<dbReference type="InterPro" id="IPR013986">
    <property type="entry name" value="DExx_box_DNA_helicase_dom_sf"/>
</dbReference>
<dbReference type="SUPFAM" id="SSF52540">
    <property type="entry name" value="P-loop containing nucleoside triphosphate hydrolases"/>
    <property type="match status" value="1"/>
</dbReference>
<dbReference type="GO" id="GO:0003677">
    <property type="term" value="F:DNA binding"/>
    <property type="evidence" value="ECO:0007669"/>
    <property type="project" value="UniProtKB-KW"/>
</dbReference>
<dbReference type="GO" id="GO:0043138">
    <property type="term" value="F:3'-5' DNA helicase activity"/>
    <property type="evidence" value="ECO:0007669"/>
    <property type="project" value="UniProtKB-EC"/>
</dbReference>
<dbReference type="InterPro" id="IPR000212">
    <property type="entry name" value="DNA_helicase_UvrD/REP"/>
</dbReference>
<dbReference type="GO" id="GO:0033202">
    <property type="term" value="C:DNA helicase complex"/>
    <property type="evidence" value="ECO:0007669"/>
    <property type="project" value="TreeGrafter"/>
</dbReference>
<protein>
    <recommendedName>
        <fullName evidence="9">DNA 3'-5' helicase</fullName>
        <ecNumber evidence="9">5.6.2.4</ecNumber>
    </recommendedName>
    <alternativeName>
        <fullName evidence="10">DNA 3'-5' helicase II</fullName>
    </alternativeName>
</protein>
<dbReference type="Gene3D" id="1.10.486.10">
    <property type="entry name" value="PCRA, domain 4"/>
    <property type="match status" value="1"/>
</dbReference>
<evidence type="ECO:0000256" key="4">
    <source>
        <dbReference type="ARBA" id="ARBA00022806"/>
    </source>
</evidence>
<dbReference type="GO" id="GO:0005524">
    <property type="term" value="F:ATP binding"/>
    <property type="evidence" value="ECO:0007669"/>
    <property type="project" value="UniProtKB-UniRule"/>
</dbReference>
<keyword evidence="7" id="KW-0413">Isomerase</keyword>
<feature type="domain" description="UvrD-like helicase C-terminal" evidence="14">
    <location>
        <begin position="317"/>
        <end position="595"/>
    </location>
</feature>
<evidence type="ECO:0000256" key="6">
    <source>
        <dbReference type="ARBA" id="ARBA00023125"/>
    </source>
</evidence>
<dbReference type="AlphaFoldDB" id="A0A1T5HFL7"/>
<dbReference type="Pfam" id="PF13361">
    <property type="entry name" value="UvrD_C"/>
    <property type="match status" value="1"/>
</dbReference>
<dbReference type="InterPro" id="IPR027417">
    <property type="entry name" value="P-loop_NTPase"/>
</dbReference>
<evidence type="ECO:0000256" key="1">
    <source>
        <dbReference type="ARBA" id="ARBA00009922"/>
    </source>
</evidence>
<reference evidence="16" key="1">
    <citation type="submission" date="2017-02" db="EMBL/GenBank/DDBJ databases">
        <authorList>
            <person name="Varghese N."/>
            <person name="Submissions S."/>
        </authorList>
    </citation>
    <scope>NUCLEOTIDE SEQUENCE [LARGE SCALE GENOMIC DNA]</scope>
    <source>
        <strain evidence="16">DSM 22270</strain>
    </source>
</reference>
<comment type="catalytic activity">
    <reaction evidence="11">
        <text>ATP + H2O = ADP + phosphate + H(+)</text>
        <dbReference type="Rhea" id="RHEA:13065"/>
        <dbReference type="ChEBI" id="CHEBI:15377"/>
        <dbReference type="ChEBI" id="CHEBI:15378"/>
        <dbReference type="ChEBI" id="CHEBI:30616"/>
        <dbReference type="ChEBI" id="CHEBI:43474"/>
        <dbReference type="ChEBI" id="CHEBI:456216"/>
        <dbReference type="EC" id="5.6.2.4"/>
    </reaction>
</comment>
<dbReference type="STRING" id="651661.SAMN05660293_05479"/>
<keyword evidence="2 12" id="KW-0547">Nucleotide-binding</keyword>
<dbReference type="InterPro" id="IPR014016">
    <property type="entry name" value="UvrD-like_ATP-bd"/>
</dbReference>
<evidence type="ECO:0000256" key="8">
    <source>
        <dbReference type="ARBA" id="ARBA00034617"/>
    </source>
</evidence>
<evidence type="ECO:0000256" key="5">
    <source>
        <dbReference type="ARBA" id="ARBA00022840"/>
    </source>
</evidence>
<dbReference type="PROSITE" id="PS51198">
    <property type="entry name" value="UVRD_HELICASE_ATP_BIND"/>
    <property type="match status" value="1"/>
</dbReference>
<sequence length="778" mass="88513">MLLMVFPNFGFCCNQINKLDKHNILNQNEYLSTLNEPQREAVLHGNGPLMIIAGAGSGKTRVLTYRIAHLIENGVDPFRILSLTFTNKASGEMRHRIEGAVGTEARNIWMGTFHSVFAKILRIEARYLGYTSDFSIYDTDDSKSLLRSIIKEYNLDDKVYKANVVFNRISGAKNRLVSADDYLANPIIQADDEAAKMKEIGRLYKTYVMRCFQANAMDFDDLLFNTNVLFRDFPDVLYKYQHKFQHVMVDEFQDTNVSQYLITRKLSAVHRNIVVVGDDAQSIYAFRGANIENILNFEKDFPDVRVIKLEQNYRSTSTIVNAANSVIARNKAQLEKRTFTDNEEGSLIDVIKAGSDNEEGRLVATAIFEEKMSKALRNENFAILYRTNAQSRSFEEALRKLGIKYRIIGGQSFYQRKEIKDLLAYLRFTVNQRDEEAFKRIINLPKRGIGDGTVAKIAVAASENGIAIWEVVANIGKYASGRTITPIEQFATLIKSFKILVEEGKDAYEVSAHIAKTSGILRELYEDKTVEGLSRYENVQELLNGIKEFVDNEETEDKTLSAFLQSVSLLTNADEPDDNNDNDRVTMMTIHSAKGLEFRNVFIVGLEEDLFPSQMMLESRQDLEEERRLFYVAITRAEKKLSFSYAESRYQWGRLKMCEPSRFLLEVDPHFLNVSNMLHGAPTRESVSPVTSFARNLTQRKPAPTPSSTTVIHTPSEHFVPSDTFDLKEGDKVEHLKFGFGEVTKMDVNGTDRKATVNFNLVGEKTLLLSFAKLRILK</sequence>
<keyword evidence="6" id="KW-0238">DNA-binding</keyword>
<dbReference type="InterPro" id="IPR014017">
    <property type="entry name" value="DNA_helicase_UvrD-like_C"/>
</dbReference>
<dbReference type="Pfam" id="PF21196">
    <property type="entry name" value="PcrA_UvrD_tudor"/>
    <property type="match status" value="1"/>
</dbReference>
<evidence type="ECO:0000256" key="11">
    <source>
        <dbReference type="ARBA" id="ARBA00048988"/>
    </source>
</evidence>
<evidence type="ECO:0000256" key="7">
    <source>
        <dbReference type="ARBA" id="ARBA00023235"/>
    </source>
</evidence>
<dbReference type="GO" id="GO:0000725">
    <property type="term" value="P:recombinational repair"/>
    <property type="evidence" value="ECO:0007669"/>
    <property type="project" value="TreeGrafter"/>
</dbReference>
<proteinExistence type="inferred from homology"/>
<dbReference type="PANTHER" id="PTHR11070:SF2">
    <property type="entry name" value="ATP-DEPENDENT DNA HELICASE SRS2"/>
    <property type="match status" value="1"/>
</dbReference>
<keyword evidence="3 12" id="KW-0378">Hydrolase</keyword>
<evidence type="ECO:0000259" key="13">
    <source>
        <dbReference type="PROSITE" id="PS51198"/>
    </source>
</evidence>
<evidence type="ECO:0000256" key="12">
    <source>
        <dbReference type="PROSITE-ProRule" id="PRU00560"/>
    </source>
</evidence>
<accession>A0A1T5HFL7</accession>
<dbReference type="EC" id="5.6.2.4" evidence="9"/>
<keyword evidence="16" id="KW-1185">Reference proteome</keyword>
<evidence type="ECO:0000259" key="14">
    <source>
        <dbReference type="PROSITE" id="PS51217"/>
    </source>
</evidence>
<gene>
    <name evidence="15" type="ORF">SAMN05660293_05479</name>
</gene>
<evidence type="ECO:0000256" key="10">
    <source>
        <dbReference type="ARBA" id="ARBA00034923"/>
    </source>
</evidence>
<evidence type="ECO:0000313" key="16">
    <source>
        <dbReference type="Proteomes" id="UP000190897"/>
    </source>
</evidence>
<feature type="domain" description="UvrD-like helicase ATP-binding" evidence="13">
    <location>
        <begin position="32"/>
        <end position="316"/>
    </location>
</feature>
<dbReference type="PANTHER" id="PTHR11070">
    <property type="entry name" value="UVRD / RECB / PCRA DNA HELICASE FAMILY MEMBER"/>
    <property type="match status" value="1"/>
</dbReference>
<dbReference type="FunFam" id="1.10.486.10:FF:000003">
    <property type="entry name" value="ATP-dependent DNA helicase"/>
    <property type="match status" value="1"/>
</dbReference>
<evidence type="ECO:0000313" key="15">
    <source>
        <dbReference type="EMBL" id="SKC19434.1"/>
    </source>
</evidence>
<dbReference type="Proteomes" id="UP000190897">
    <property type="component" value="Unassembled WGS sequence"/>
</dbReference>
<comment type="catalytic activity">
    <reaction evidence="8">
        <text>Couples ATP hydrolysis with the unwinding of duplex DNA by translocating in the 3'-5' direction.</text>
        <dbReference type="EC" id="5.6.2.4"/>
    </reaction>
</comment>
<dbReference type="Gene3D" id="1.10.10.160">
    <property type="match status" value="1"/>
</dbReference>
<dbReference type="CDD" id="cd17932">
    <property type="entry name" value="DEXQc_UvrD"/>
    <property type="match status" value="1"/>
</dbReference>
<organism evidence="15 16">
    <name type="scientific">Dyadobacter psychrophilus</name>
    <dbReference type="NCBI Taxonomy" id="651661"/>
    <lineage>
        <taxon>Bacteria</taxon>
        <taxon>Pseudomonadati</taxon>
        <taxon>Bacteroidota</taxon>
        <taxon>Cytophagia</taxon>
        <taxon>Cytophagales</taxon>
        <taxon>Spirosomataceae</taxon>
        <taxon>Dyadobacter</taxon>
    </lineage>
</organism>
<name>A0A1T5HFL7_9BACT</name>
<dbReference type="Gene3D" id="3.40.50.300">
    <property type="entry name" value="P-loop containing nucleotide triphosphate hydrolases"/>
    <property type="match status" value="2"/>
</dbReference>
<dbReference type="GO" id="GO:0005829">
    <property type="term" value="C:cytosol"/>
    <property type="evidence" value="ECO:0007669"/>
    <property type="project" value="TreeGrafter"/>
</dbReference>
<dbReference type="EMBL" id="FUZA01000013">
    <property type="protein sequence ID" value="SKC19434.1"/>
    <property type="molecule type" value="Genomic_DNA"/>
</dbReference>
<feature type="binding site" evidence="12">
    <location>
        <begin position="53"/>
        <end position="60"/>
    </location>
    <ligand>
        <name>ATP</name>
        <dbReference type="ChEBI" id="CHEBI:30616"/>
    </ligand>
</feature>
<dbReference type="CDD" id="cd18807">
    <property type="entry name" value="SF1_C_UvrD"/>
    <property type="match status" value="1"/>
</dbReference>
<evidence type="ECO:0000256" key="3">
    <source>
        <dbReference type="ARBA" id="ARBA00022801"/>
    </source>
</evidence>
<comment type="similarity">
    <text evidence="1">Belongs to the helicase family. UvrD subfamily.</text>
</comment>
<evidence type="ECO:0000256" key="9">
    <source>
        <dbReference type="ARBA" id="ARBA00034808"/>
    </source>
</evidence>
<dbReference type="GO" id="GO:0016887">
    <property type="term" value="F:ATP hydrolysis activity"/>
    <property type="evidence" value="ECO:0007669"/>
    <property type="project" value="RHEA"/>
</dbReference>
<keyword evidence="4 12" id="KW-0347">Helicase</keyword>
<keyword evidence="5 12" id="KW-0067">ATP-binding</keyword>
<dbReference type="Pfam" id="PF00580">
    <property type="entry name" value="UvrD-helicase"/>
    <property type="match status" value="1"/>
</dbReference>
<evidence type="ECO:0000256" key="2">
    <source>
        <dbReference type="ARBA" id="ARBA00022741"/>
    </source>
</evidence>
<dbReference type="PROSITE" id="PS51217">
    <property type="entry name" value="UVRD_HELICASE_CTER"/>
    <property type="match status" value="1"/>
</dbReference>